<feature type="transmembrane region" description="Helical" evidence="9">
    <location>
        <begin position="390"/>
        <end position="409"/>
    </location>
</feature>
<proteinExistence type="inferred from homology"/>
<keyword evidence="5 9" id="KW-1133">Transmembrane helix</keyword>
<comment type="subcellular location">
    <subcellularLocation>
        <location evidence="1">Membrane</location>
        <topology evidence="1">Multi-pass membrane protein</topology>
    </subcellularLocation>
</comment>
<feature type="transmembrane region" description="Helical" evidence="9">
    <location>
        <begin position="522"/>
        <end position="546"/>
    </location>
</feature>
<feature type="compositionally biased region" description="Low complexity" evidence="8">
    <location>
        <begin position="32"/>
        <end position="43"/>
    </location>
</feature>
<dbReference type="FunFam" id="1.20.1250.20:FF:000272">
    <property type="entry name" value="Probable anion transporter 6, chloroplastic"/>
    <property type="match status" value="1"/>
</dbReference>
<dbReference type="FunCoup" id="A0A2V0PKJ0">
    <property type="interactions" value="189"/>
</dbReference>
<evidence type="ECO:0000256" key="8">
    <source>
        <dbReference type="SAM" id="MobiDB-lite"/>
    </source>
</evidence>
<feature type="region of interest" description="Disordered" evidence="8">
    <location>
        <begin position="619"/>
        <end position="643"/>
    </location>
</feature>
<feature type="compositionally biased region" description="Gly residues" evidence="8">
    <location>
        <begin position="621"/>
        <end position="632"/>
    </location>
</feature>
<dbReference type="OrthoDB" id="2250022at2759"/>
<sequence length="643" mass="66145">MASPVTTPSSARGLAGGAAQRPSSRAPLKVLAAAVRRPASPSSFESVAPPSPQGARMSVTRVLTLPRLPQLPQLRRTAPGSPREERAQQQQQRQPQQQQQQSGQQRLEASAAAAEAPATQQRPRSLSDALDAASAWWEALPSRHKVLFGSFCSFIICNMDKINLSIAIIPMAQDFGWSPSVSGLVQSSFFWGYILSQLPGGYLSSRYGGRNTLPAGVAMWSAATAAVPLLAGTIPGLCLSRAAVGLGEAIAPSAVTDMAARIVPPHERSTAVSFVFAGLHFGSIAGLLAAPWLIEHAGWPAVFLAFGAAGMVWSAWFEGLMADLKEKDPETAAALSANILALPAAASAAGGGGGQQQQQQPGAAADPHAAPPLTGHIPWRAFLRSRGVRALMYTHFCNSWLHYTMLAWLPTYFVQTLSVDIMHAAQTALLPPLAGIAASAVAGPASDALIARGAPLPLVRKGAQSIAFLVPTACLLAAAAGAEELPPSASVALITAALGVSSFSLAGLYCTHQDLSTKYSSALLGLTNTAGSVPGIVGVAATGLLLDRTGSWGAALFLPAAFFLTTGAAVYALAGSNAPEDYDAPGADAPFAWEAAPARWLRGLRAALPQAPRLPQLPALGRGGGAAAGGAPAGRAVTPAKEE</sequence>
<dbReference type="InterPro" id="IPR036259">
    <property type="entry name" value="MFS_trans_sf"/>
</dbReference>
<dbReference type="GO" id="GO:0015293">
    <property type="term" value="F:symporter activity"/>
    <property type="evidence" value="ECO:0007669"/>
    <property type="project" value="UniProtKB-KW"/>
</dbReference>
<feature type="compositionally biased region" description="Low complexity" evidence="8">
    <location>
        <begin position="356"/>
        <end position="369"/>
    </location>
</feature>
<evidence type="ECO:0000313" key="12">
    <source>
        <dbReference type="Proteomes" id="UP000247498"/>
    </source>
</evidence>
<feature type="compositionally biased region" description="Low complexity" evidence="8">
    <location>
        <begin position="88"/>
        <end position="118"/>
    </location>
</feature>
<dbReference type="PANTHER" id="PTHR11662">
    <property type="entry name" value="SOLUTE CARRIER FAMILY 17"/>
    <property type="match status" value="1"/>
</dbReference>
<evidence type="ECO:0000256" key="9">
    <source>
        <dbReference type="SAM" id="Phobius"/>
    </source>
</evidence>
<evidence type="ECO:0000256" key="6">
    <source>
        <dbReference type="ARBA" id="ARBA00023136"/>
    </source>
</evidence>
<dbReference type="InterPro" id="IPR050382">
    <property type="entry name" value="MFS_Na/Anion_cotransporter"/>
</dbReference>
<dbReference type="Proteomes" id="UP000247498">
    <property type="component" value="Unassembled WGS sequence"/>
</dbReference>
<evidence type="ECO:0000256" key="5">
    <source>
        <dbReference type="ARBA" id="ARBA00022989"/>
    </source>
</evidence>
<feature type="region of interest" description="Disordered" evidence="8">
    <location>
        <begin position="350"/>
        <end position="369"/>
    </location>
</feature>
<evidence type="ECO:0000256" key="2">
    <source>
        <dbReference type="ARBA" id="ARBA00022448"/>
    </source>
</evidence>
<evidence type="ECO:0000256" key="4">
    <source>
        <dbReference type="ARBA" id="ARBA00022847"/>
    </source>
</evidence>
<keyword evidence="3 9" id="KW-0812">Transmembrane</keyword>
<feature type="compositionally biased region" description="Polar residues" evidence="8">
    <location>
        <begin position="1"/>
        <end position="10"/>
    </location>
</feature>
<dbReference type="PANTHER" id="PTHR11662:SF243">
    <property type="entry name" value="ANION TRANSPORTER 6, CHLOROPLASTIC-RELATED"/>
    <property type="match status" value="1"/>
</dbReference>
<name>A0A2V0PKJ0_9CHLO</name>
<dbReference type="SUPFAM" id="SSF103473">
    <property type="entry name" value="MFS general substrate transporter"/>
    <property type="match status" value="1"/>
</dbReference>
<dbReference type="PROSITE" id="PS50850">
    <property type="entry name" value="MFS"/>
    <property type="match status" value="1"/>
</dbReference>
<feature type="transmembrane region" description="Helical" evidence="9">
    <location>
        <begin position="299"/>
        <end position="317"/>
    </location>
</feature>
<feature type="transmembrane region" description="Helical" evidence="9">
    <location>
        <begin position="462"/>
        <end position="482"/>
    </location>
</feature>
<feature type="compositionally biased region" description="Low complexity" evidence="8">
    <location>
        <begin position="63"/>
        <end position="77"/>
    </location>
</feature>
<feature type="transmembrane region" description="Helical" evidence="9">
    <location>
        <begin position="429"/>
        <end position="450"/>
    </location>
</feature>
<dbReference type="GO" id="GO:0016020">
    <property type="term" value="C:membrane"/>
    <property type="evidence" value="ECO:0007669"/>
    <property type="project" value="UniProtKB-SubCell"/>
</dbReference>
<dbReference type="EMBL" id="BDRX01000211">
    <property type="protein sequence ID" value="GBG00322.1"/>
    <property type="molecule type" value="Genomic_DNA"/>
</dbReference>
<evidence type="ECO:0000256" key="1">
    <source>
        <dbReference type="ARBA" id="ARBA00004141"/>
    </source>
</evidence>
<organism evidence="11 12">
    <name type="scientific">Raphidocelis subcapitata</name>
    <dbReference type="NCBI Taxonomy" id="307507"/>
    <lineage>
        <taxon>Eukaryota</taxon>
        <taxon>Viridiplantae</taxon>
        <taxon>Chlorophyta</taxon>
        <taxon>core chlorophytes</taxon>
        <taxon>Chlorophyceae</taxon>
        <taxon>CS clade</taxon>
        <taxon>Sphaeropleales</taxon>
        <taxon>Selenastraceae</taxon>
        <taxon>Raphidocelis</taxon>
    </lineage>
</organism>
<dbReference type="Gene3D" id="1.20.1250.20">
    <property type="entry name" value="MFS general substrate transporter like domains"/>
    <property type="match status" value="2"/>
</dbReference>
<comment type="similarity">
    <text evidence="7">Belongs to the major facilitator superfamily. Sodium/anion cotransporter (TC 2.A.1.14) family.</text>
</comment>
<accession>A0A2V0PKJ0</accession>
<feature type="transmembrane region" description="Helical" evidence="9">
    <location>
        <begin position="552"/>
        <end position="574"/>
    </location>
</feature>
<dbReference type="InParanoid" id="A0A2V0PKJ0"/>
<dbReference type="InterPro" id="IPR011701">
    <property type="entry name" value="MFS"/>
</dbReference>
<dbReference type="FunFam" id="1.20.1250.20:FF:000003">
    <property type="entry name" value="Solute carrier family 17 member 3"/>
    <property type="match status" value="1"/>
</dbReference>
<keyword evidence="12" id="KW-1185">Reference proteome</keyword>
<evidence type="ECO:0000313" key="11">
    <source>
        <dbReference type="EMBL" id="GBG00322.1"/>
    </source>
</evidence>
<dbReference type="InterPro" id="IPR020846">
    <property type="entry name" value="MFS_dom"/>
</dbReference>
<comment type="caution">
    <text evidence="11">The sequence shown here is derived from an EMBL/GenBank/DDBJ whole genome shotgun (WGS) entry which is preliminary data.</text>
</comment>
<evidence type="ECO:0000259" key="10">
    <source>
        <dbReference type="PROSITE" id="PS50850"/>
    </source>
</evidence>
<keyword evidence="6 9" id="KW-0472">Membrane</keyword>
<keyword evidence="4" id="KW-0769">Symport</keyword>
<dbReference type="STRING" id="307507.A0A2V0PKJ0"/>
<reference evidence="11 12" key="1">
    <citation type="journal article" date="2018" name="Sci. Rep.">
        <title>Raphidocelis subcapitata (=Pseudokirchneriella subcapitata) provides an insight into genome evolution and environmental adaptations in the Sphaeropleales.</title>
        <authorList>
            <person name="Suzuki S."/>
            <person name="Yamaguchi H."/>
            <person name="Nakajima N."/>
            <person name="Kawachi M."/>
        </authorList>
    </citation>
    <scope>NUCLEOTIDE SEQUENCE [LARGE SCALE GENOMIC DNA]</scope>
    <source>
        <strain evidence="11 12">NIES-35</strain>
    </source>
</reference>
<feature type="domain" description="Major facilitator superfamily (MFS) profile" evidence="10">
    <location>
        <begin position="146"/>
        <end position="578"/>
    </location>
</feature>
<gene>
    <name evidence="11" type="ORF">Rsub_13030</name>
</gene>
<feature type="region of interest" description="Disordered" evidence="8">
    <location>
        <begin position="1"/>
        <end position="125"/>
    </location>
</feature>
<feature type="transmembrane region" description="Helical" evidence="9">
    <location>
        <begin position="488"/>
        <end position="510"/>
    </location>
</feature>
<evidence type="ECO:0000256" key="7">
    <source>
        <dbReference type="ARBA" id="ARBA00024362"/>
    </source>
</evidence>
<evidence type="ECO:0000256" key="3">
    <source>
        <dbReference type="ARBA" id="ARBA00022692"/>
    </source>
</evidence>
<feature type="transmembrane region" description="Helical" evidence="9">
    <location>
        <begin position="271"/>
        <end position="293"/>
    </location>
</feature>
<keyword evidence="2" id="KW-0813">Transport</keyword>
<protein>
    <submittedName>
        <fullName evidence="11">Anion transporter chloroplastic-like</fullName>
    </submittedName>
</protein>
<dbReference type="AlphaFoldDB" id="A0A2V0PKJ0"/>
<dbReference type="Pfam" id="PF07690">
    <property type="entry name" value="MFS_1"/>
    <property type="match status" value="1"/>
</dbReference>